<organism evidence="1 2">
    <name type="scientific">Advenella incenata</name>
    <dbReference type="NCBI Taxonomy" id="267800"/>
    <lineage>
        <taxon>Bacteria</taxon>
        <taxon>Pseudomonadati</taxon>
        <taxon>Pseudomonadota</taxon>
        <taxon>Betaproteobacteria</taxon>
        <taxon>Burkholderiales</taxon>
        <taxon>Alcaligenaceae</taxon>
    </lineage>
</organism>
<sequence>MHELRDGYAHRLLRVNGFSDTRGFFYASDSYGLLKEHMPADWDKNVNLFDRSKYSSEKLSGLAQQRVFTPHIRWCWDCLEESQHWRGEWILRTSVICVLHKCRLEDRCINCVSTAVVSAHPEKCHCCGTARRSACTQKIAENLLRFQRLLYNWRETAPEQKLLFGLDFYQAAKLIFYLGQFDLGVVPAKMRFRVEDRTVENDYLILKRAVKAISNWPRGFTQLVRSIQPESTTNSLKKDFRSFYFVLYRSLKEPCYQFVRDVFEKYINDCWAGVISARNTSFSKSARQSHPRQTLAVVAKAAGIENAAVSHLAKANLVPHNVVNFPTGRRSLSVDKNVLSSLESSQKDRLTLNEAALLLKIPRRRLRILLDNGVVKARLSPVIHRTASWHISKREVCMLLITPTLRSTSKSVSLNHIFRYSRLTDHEFVGLVNSLIDGALGSVGINRRIKLGEVVLEKQGFQTWLHKFRNINTGTVSIDEAARKLGIKQQVAYELVRSGLLETVSCKADSRRVALETLNEFQSEYVALAELARVNKCSPRAMKRFLSCSPVTGPEVDDNRQYFYRRSDLVNFDAL</sequence>
<name>A0A4Q7VAS9_9BURK</name>
<gene>
    <name evidence="1" type="ORF">EV681_2308</name>
</gene>
<protein>
    <recommendedName>
        <fullName evidence="3">TniQ protein</fullName>
    </recommendedName>
</protein>
<dbReference type="AlphaFoldDB" id="A0A4Q7VAS9"/>
<evidence type="ECO:0000313" key="1">
    <source>
        <dbReference type="EMBL" id="RZT93896.1"/>
    </source>
</evidence>
<dbReference type="Proteomes" id="UP000293398">
    <property type="component" value="Unassembled WGS sequence"/>
</dbReference>
<reference evidence="1 2" key="1">
    <citation type="submission" date="2019-02" db="EMBL/GenBank/DDBJ databases">
        <title>Genomic Encyclopedia of Type Strains, Phase IV (KMG-IV): sequencing the most valuable type-strain genomes for metagenomic binning, comparative biology and taxonomic classification.</title>
        <authorList>
            <person name="Goeker M."/>
        </authorList>
    </citation>
    <scope>NUCLEOTIDE SEQUENCE [LARGE SCALE GENOMIC DNA]</scope>
    <source>
        <strain evidence="1 2">DSM 23814</strain>
    </source>
</reference>
<keyword evidence="2" id="KW-1185">Reference proteome</keyword>
<accession>A0A4Q7VAS9</accession>
<dbReference type="EMBL" id="SHKO01000002">
    <property type="protein sequence ID" value="RZT93896.1"/>
    <property type="molecule type" value="Genomic_DNA"/>
</dbReference>
<proteinExistence type="predicted"/>
<comment type="caution">
    <text evidence="1">The sequence shown here is derived from an EMBL/GenBank/DDBJ whole genome shotgun (WGS) entry which is preliminary data.</text>
</comment>
<evidence type="ECO:0000313" key="2">
    <source>
        <dbReference type="Proteomes" id="UP000293398"/>
    </source>
</evidence>
<evidence type="ECO:0008006" key="3">
    <source>
        <dbReference type="Google" id="ProtNLM"/>
    </source>
</evidence>